<dbReference type="PROSITE" id="PS00678">
    <property type="entry name" value="WD_REPEATS_1"/>
    <property type="match status" value="1"/>
</dbReference>
<proteinExistence type="predicted"/>
<dbReference type="PROSITE" id="PS50294">
    <property type="entry name" value="WD_REPEATS_REGION"/>
    <property type="match status" value="2"/>
</dbReference>
<dbReference type="Proteomes" id="UP000195402">
    <property type="component" value="Unassembled WGS sequence"/>
</dbReference>
<dbReference type="PANTHER" id="PTHR22847:SF746">
    <property type="entry name" value="OS01G0185400 PROTEIN"/>
    <property type="match status" value="1"/>
</dbReference>
<gene>
    <name evidence="4" type="ORF">BVC80_285g22</name>
</gene>
<dbReference type="SUPFAM" id="SSF50978">
    <property type="entry name" value="WD40 repeat-like"/>
    <property type="match status" value="1"/>
</dbReference>
<dbReference type="EMBL" id="MVGT01001150">
    <property type="protein sequence ID" value="OVA13307.1"/>
    <property type="molecule type" value="Genomic_DNA"/>
</dbReference>
<feature type="repeat" description="WD" evidence="3">
    <location>
        <begin position="207"/>
        <end position="240"/>
    </location>
</feature>
<dbReference type="Gene3D" id="2.130.10.10">
    <property type="entry name" value="YVTN repeat-like/Quinoprotein amine dehydrogenase"/>
    <property type="match status" value="2"/>
</dbReference>
<keyword evidence="1 3" id="KW-0853">WD repeat</keyword>
<evidence type="ECO:0000256" key="3">
    <source>
        <dbReference type="PROSITE-ProRule" id="PRU00221"/>
    </source>
</evidence>
<comment type="caution">
    <text evidence="4">The sequence shown here is derived from an EMBL/GenBank/DDBJ whole genome shotgun (WGS) entry which is preliminary data.</text>
</comment>
<dbReference type="SMART" id="SM00320">
    <property type="entry name" value="WD40"/>
    <property type="match status" value="5"/>
</dbReference>
<evidence type="ECO:0000256" key="1">
    <source>
        <dbReference type="ARBA" id="ARBA00022574"/>
    </source>
</evidence>
<evidence type="ECO:0000313" key="5">
    <source>
        <dbReference type="Proteomes" id="UP000195402"/>
    </source>
</evidence>
<dbReference type="InParanoid" id="A0A200QS56"/>
<accession>A0A200QS56</accession>
<dbReference type="PRINTS" id="PR00320">
    <property type="entry name" value="GPROTEINBRPT"/>
</dbReference>
<keyword evidence="2" id="KW-0677">Repeat</keyword>
<evidence type="ECO:0000313" key="4">
    <source>
        <dbReference type="EMBL" id="OVA13307.1"/>
    </source>
</evidence>
<reference evidence="4 5" key="1">
    <citation type="journal article" date="2017" name="Mol. Plant">
        <title>The Genome of Medicinal Plant Macleaya cordata Provides New Insights into Benzylisoquinoline Alkaloids Metabolism.</title>
        <authorList>
            <person name="Liu X."/>
            <person name="Liu Y."/>
            <person name="Huang P."/>
            <person name="Ma Y."/>
            <person name="Qing Z."/>
            <person name="Tang Q."/>
            <person name="Cao H."/>
            <person name="Cheng P."/>
            <person name="Zheng Y."/>
            <person name="Yuan Z."/>
            <person name="Zhou Y."/>
            <person name="Liu J."/>
            <person name="Tang Z."/>
            <person name="Zhuo Y."/>
            <person name="Zhang Y."/>
            <person name="Yu L."/>
            <person name="Huang J."/>
            <person name="Yang P."/>
            <person name="Peng Q."/>
            <person name="Zhang J."/>
            <person name="Jiang W."/>
            <person name="Zhang Z."/>
            <person name="Lin K."/>
            <person name="Ro D.K."/>
            <person name="Chen X."/>
            <person name="Xiong X."/>
            <person name="Shang Y."/>
            <person name="Huang S."/>
            <person name="Zeng J."/>
        </authorList>
    </citation>
    <scope>NUCLEOTIDE SEQUENCE [LARGE SCALE GENOMIC DNA]</scope>
    <source>
        <strain evidence="5">cv. BLH2017</strain>
        <tissue evidence="4">Root</tissue>
    </source>
</reference>
<sequence length="448" mass="49644">MSVLKMCPSQTSLLFTSTRLEHWPHQLSSTYVQASGTREAYLARRTALREFKFIDPSIRHYFIDPRPYNHMLLDRNCIILSQGSKIQILYTDASGANSSVTLQDHNARITCMRSFSLKETSLFRSKGKQKDNFLVTSSSDHSIRLWWEDCCQRCFRGHNGPVTTIAHKLLGGYNEKFLASGGEDGTVRLWSITSSGKRGQHALRKTFYGHEKPIAFLSVSGHKTSLLVSISKDTKVRVWDTTATRSSGCVGMTSVVGAPIDMKCHESLCYVAAGSSVTSIDLRTMRKAFTAAVHPPKFNSFEMLPSKSLICTGGNEKAMLWDIRKAQEKPEPVAMLEGHEGPVSQLHMDAYKVVTGSPEDPLVRVWETSTGTLANSFMCGIPDESESKIGCSAMAVDACRIVTASCGDEPGLVCFRDFTKATLPLLTNEDALSSKFWEPPQIQFDTNN</sequence>
<name>A0A200QS56_MACCD</name>
<dbReference type="InterPro" id="IPR019775">
    <property type="entry name" value="WD40_repeat_CS"/>
</dbReference>
<feature type="repeat" description="WD" evidence="3">
    <location>
        <begin position="155"/>
        <end position="194"/>
    </location>
</feature>
<dbReference type="InterPro" id="IPR015943">
    <property type="entry name" value="WD40/YVTN_repeat-like_dom_sf"/>
</dbReference>
<dbReference type="AlphaFoldDB" id="A0A200QS56"/>
<evidence type="ECO:0000256" key="2">
    <source>
        <dbReference type="ARBA" id="ARBA00022737"/>
    </source>
</evidence>
<feature type="repeat" description="WD" evidence="3">
    <location>
        <begin position="336"/>
        <end position="376"/>
    </location>
</feature>
<protein>
    <submittedName>
        <fullName evidence="4">WD40 repeat</fullName>
    </submittedName>
</protein>
<dbReference type="Pfam" id="PF00400">
    <property type="entry name" value="WD40"/>
    <property type="match status" value="4"/>
</dbReference>
<dbReference type="InterPro" id="IPR001680">
    <property type="entry name" value="WD40_rpt"/>
</dbReference>
<organism evidence="4 5">
    <name type="scientific">Macleaya cordata</name>
    <name type="common">Five-seeded plume-poppy</name>
    <name type="synonym">Bocconia cordata</name>
    <dbReference type="NCBI Taxonomy" id="56857"/>
    <lineage>
        <taxon>Eukaryota</taxon>
        <taxon>Viridiplantae</taxon>
        <taxon>Streptophyta</taxon>
        <taxon>Embryophyta</taxon>
        <taxon>Tracheophyta</taxon>
        <taxon>Spermatophyta</taxon>
        <taxon>Magnoliopsida</taxon>
        <taxon>Ranunculales</taxon>
        <taxon>Papaveraceae</taxon>
        <taxon>Papaveroideae</taxon>
        <taxon>Macleaya</taxon>
    </lineage>
</organism>
<dbReference type="OrthoDB" id="727118at2759"/>
<dbReference type="InterPro" id="IPR036322">
    <property type="entry name" value="WD40_repeat_dom_sf"/>
</dbReference>
<dbReference type="PANTHER" id="PTHR22847">
    <property type="entry name" value="WD40 REPEAT PROTEIN"/>
    <property type="match status" value="1"/>
</dbReference>
<dbReference type="STRING" id="56857.A0A200QS56"/>
<dbReference type="OMA" id="LYMDPYK"/>
<dbReference type="InterPro" id="IPR020472">
    <property type="entry name" value="WD40_PAC1"/>
</dbReference>
<dbReference type="PROSITE" id="PS50082">
    <property type="entry name" value="WD_REPEATS_2"/>
    <property type="match status" value="3"/>
</dbReference>
<keyword evidence="5" id="KW-1185">Reference proteome</keyword>